<evidence type="ECO:0008006" key="3">
    <source>
        <dbReference type="Google" id="ProtNLM"/>
    </source>
</evidence>
<dbReference type="EMBL" id="WVHS01000004">
    <property type="protein sequence ID" value="MXV17330.1"/>
    <property type="molecule type" value="Genomic_DNA"/>
</dbReference>
<dbReference type="AlphaFoldDB" id="A0A7K1Y242"/>
<name>A0A7K1Y242_9SPHI</name>
<gene>
    <name evidence="1" type="ORF">GS398_18680</name>
</gene>
<dbReference type="RefSeq" id="WP_160908316.1">
    <property type="nucleotide sequence ID" value="NZ_WVHS01000004.1"/>
</dbReference>
<sequence length="114" mass="12630">MKKFYVLLIIASTILFQFCATKKGGKSKKAAKITYTANMAGIITSNCAPCHIPPKGNKEPLNTYAALKANIDESIIRINRNPGEKGFMPQRHPKLSDSLIHVFVQWKADGLLEN</sequence>
<comment type="caution">
    <text evidence="1">The sequence shown here is derived from an EMBL/GenBank/DDBJ whole genome shotgun (WGS) entry which is preliminary data.</text>
</comment>
<accession>A0A7K1Y242</accession>
<evidence type="ECO:0000313" key="2">
    <source>
        <dbReference type="Proteomes" id="UP000451233"/>
    </source>
</evidence>
<organism evidence="1 2">
    <name type="scientific">Hufsiella ginkgonis</name>
    <dbReference type="NCBI Taxonomy" id="2695274"/>
    <lineage>
        <taxon>Bacteria</taxon>
        <taxon>Pseudomonadati</taxon>
        <taxon>Bacteroidota</taxon>
        <taxon>Sphingobacteriia</taxon>
        <taxon>Sphingobacteriales</taxon>
        <taxon>Sphingobacteriaceae</taxon>
        <taxon>Hufsiella</taxon>
    </lineage>
</organism>
<evidence type="ECO:0000313" key="1">
    <source>
        <dbReference type="EMBL" id="MXV17330.1"/>
    </source>
</evidence>
<keyword evidence="2" id="KW-1185">Reference proteome</keyword>
<protein>
    <recommendedName>
        <fullName evidence="3">Cytochrome c</fullName>
    </recommendedName>
</protein>
<dbReference type="Proteomes" id="UP000451233">
    <property type="component" value="Unassembled WGS sequence"/>
</dbReference>
<proteinExistence type="predicted"/>
<reference evidence="1 2" key="1">
    <citation type="submission" date="2019-11" db="EMBL/GenBank/DDBJ databases">
        <title>Pedobacter sp. HMF7056 Genome sequencing and assembly.</title>
        <authorList>
            <person name="Kang H."/>
            <person name="Kim H."/>
            <person name="Joh K."/>
        </authorList>
    </citation>
    <scope>NUCLEOTIDE SEQUENCE [LARGE SCALE GENOMIC DNA]</scope>
    <source>
        <strain evidence="1 2">HMF7056</strain>
    </source>
</reference>